<evidence type="ECO:0000256" key="1">
    <source>
        <dbReference type="SAM" id="SignalP"/>
    </source>
</evidence>
<organism evidence="2 3">
    <name type="scientific">Morchella conica CCBAS932</name>
    <dbReference type="NCBI Taxonomy" id="1392247"/>
    <lineage>
        <taxon>Eukaryota</taxon>
        <taxon>Fungi</taxon>
        <taxon>Dikarya</taxon>
        <taxon>Ascomycota</taxon>
        <taxon>Pezizomycotina</taxon>
        <taxon>Pezizomycetes</taxon>
        <taxon>Pezizales</taxon>
        <taxon>Morchellaceae</taxon>
        <taxon>Morchella</taxon>
    </lineage>
</organism>
<feature type="signal peptide" evidence="1">
    <location>
        <begin position="1"/>
        <end position="29"/>
    </location>
</feature>
<name>A0A3N4KZG6_9PEZI</name>
<sequence>MHNYKQTYLFTLLLTLLLLFITAPAPAHASQATTTCLLKDTVSEFNFEPTAKDASRALTKFWSDCTSGAIKKPFIASGDTQCMQLTNVGTANIRLCPPSLKDRNVWRNGIEYNCNEIRVAVMEINAYCTANGLAAGSALLEDRKRGLVIVRRMI</sequence>
<keyword evidence="1" id="KW-0732">Signal</keyword>
<dbReference type="OrthoDB" id="5435965at2759"/>
<keyword evidence="3" id="KW-1185">Reference proteome</keyword>
<feature type="chain" id="PRO_5018012890" description="Ecp2 effector protein domain-containing protein" evidence="1">
    <location>
        <begin position="30"/>
        <end position="154"/>
    </location>
</feature>
<reference evidence="2 3" key="1">
    <citation type="journal article" date="2018" name="Nat. Ecol. Evol.">
        <title>Pezizomycetes genomes reveal the molecular basis of ectomycorrhizal truffle lifestyle.</title>
        <authorList>
            <person name="Murat C."/>
            <person name="Payen T."/>
            <person name="Noel B."/>
            <person name="Kuo A."/>
            <person name="Morin E."/>
            <person name="Chen J."/>
            <person name="Kohler A."/>
            <person name="Krizsan K."/>
            <person name="Balestrini R."/>
            <person name="Da Silva C."/>
            <person name="Montanini B."/>
            <person name="Hainaut M."/>
            <person name="Levati E."/>
            <person name="Barry K.W."/>
            <person name="Belfiori B."/>
            <person name="Cichocki N."/>
            <person name="Clum A."/>
            <person name="Dockter R.B."/>
            <person name="Fauchery L."/>
            <person name="Guy J."/>
            <person name="Iotti M."/>
            <person name="Le Tacon F."/>
            <person name="Lindquist E.A."/>
            <person name="Lipzen A."/>
            <person name="Malagnac F."/>
            <person name="Mello A."/>
            <person name="Molinier V."/>
            <person name="Miyauchi S."/>
            <person name="Poulain J."/>
            <person name="Riccioni C."/>
            <person name="Rubini A."/>
            <person name="Sitrit Y."/>
            <person name="Splivallo R."/>
            <person name="Traeger S."/>
            <person name="Wang M."/>
            <person name="Zifcakova L."/>
            <person name="Wipf D."/>
            <person name="Zambonelli A."/>
            <person name="Paolocci F."/>
            <person name="Nowrousian M."/>
            <person name="Ottonello S."/>
            <person name="Baldrian P."/>
            <person name="Spatafora J.W."/>
            <person name="Henrissat B."/>
            <person name="Nagy L.G."/>
            <person name="Aury J.M."/>
            <person name="Wincker P."/>
            <person name="Grigoriev I.V."/>
            <person name="Bonfante P."/>
            <person name="Martin F.M."/>
        </authorList>
    </citation>
    <scope>NUCLEOTIDE SEQUENCE [LARGE SCALE GENOMIC DNA]</scope>
    <source>
        <strain evidence="2 3">CCBAS932</strain>
    </source>
</reference>
<accession>A0A3N4KZG6</accession>
<dbReference type="EMBL" id="ML119111">
    <property type="protein sequence ID" value="RPB15946.1"/>
    <property type="molecule type" value="Genomic_DNA"/>
</dbReference>
<protein>
    <recommendedName>
        <fullName evidence="4">Ecp2 effector protein domain-containing protein</fullName>
    </recommendedName>
</protein>
<dbReference type="AlphaFoldDB" id="A0A3N4KZG6"/>
<gene>
    <name evidence="2" type="ORF">P167DRAFT_542646</name>
</gene>
<dbReference type="InParanoid" id="A0A3N4KZG6"/>
<evidence type="ECO:0008006" key="4">
    <source>
        <dbReference type="Google" id="ProtNLM"/>
    </source>
</evidence>
<evidence type="ECO:0000313" key="2">
    <source>
        <dbReference type="EMBL" id="RPB15946.1"/>
    </source>
</evidence>
<evidence type="ECO:0000313" key="3">
    <source>
        <dbReference type="Proteomes" id="UP000277580"/>
    </source>
</evidence>
<dbReference type="Proteomes" id="UP000277580">
    <property type="component" value="Unassembled WGS sequence"/>
</dbReference>
<proteinExistence type="predicted"/>